<dbReference type="EMBL" id="CM000654">
    <property type="protein sequence ID" value="EED87566.1"/>
    <property type="molecule type" value="Genomic_DNA"/>
</dbReference>
<evidence type="ECO:0000313" key="4">
    <source>
        <dbReference type="Proteomes" id="UP000001449"/>
    </source>
</evidence>
<dbReference type="Proteomes" id="UP000001449">
    <property type="component" value="Chromosome 23"/>
</dbReference>
<dbReference type="RefSeq" id="XP_002295262.1">
    <property type="nucleotide sequence ID" value="XM_002295226.1"/>
</dbReference>
<dbReference type="PaxDb" id="35128-Thaps25872"/>
<dbReference type="InterPro" id="IPR056866">
    <property type="entry name" value="Znf_WRKY19"/>
</dbReference>
<dbReference type="Pfam" id="PF24906">
    <property type="entry name" value="Zf_WRKY19"/>
    <property type="match status" value="1"/>
</dbReference>
<dbReference type="KEGG" id="tps:THAPSDRAFT_25872"/>
<dbReference type="PANTHER" id="PTHR31827:SF1">
    <property type="entry name" value="EMB|CAB89363.1"/>
    <property type="match status" value="1"/>
</dbReference>
<evidence type="ECO:0000259" key="2">
    <source>
        <dbReference type="Pfam" id="PF24906"/>
    </source>
</evidence>
<reference evidence="3 4" key="2">
    <citation type="journal article" date="2008" name="Nature">
        <title>The Phaeodactylum genome reveals the evolutionary history of diatom genomes.</title>
        <authorList>
            <person name="Bowler C."/>
            <person name="Allen A.E."/>
            <person name="Badger J.H."/>
            <person name="Grimwood J."/>
            <person name="Jabbari K."/>
            <person name="Kuo A."/>
            <person name="Maheswari U."/>
            <person name="Martens C."/>
            <person name="Maumus F."/>
            <person name="Otillar R.P."/>
            <person name="Rayko E."/>
            <person name="Salamov A."/>
            <person name="Vandepoele K."/>
            <person name="Beszteri B."/>
            <person name="Gruber A."/>
            <person name="Heijde M."/>
            <person name="Katinka M."/>
            <person name="Mock T."/>
            <person name="Valentin K."/>
            <person name="Verret F."/>
            <person name="Berges J.A."/>
            <person name="Brownlee C."/>
            <person name="Cadoret J.P."/>
            <person name="Chiovitti A."/>
            <person name="Choi C.J."/>
            <person name="Coesel S."/>
            <person name="De Martino A."/>
            <person name="Detter J.C."/>
            <person name="Durkin C."/>
            <person name="Falciatore A."/>
            <person name="Fournet J."/>
            <person name="Haruta M."/>
            <person name="Huysman M.J."/>
            <person name="Jenkins B.D."/>
            <person name="Jiroutova K."/>
            <person name="Jorgensen R.E."/>
            <person name="Joubert Y."/>
            <person name="Kaplan A."/>
            <person name="Kroger N."/>
            <person name="Kroth P.G."/>
            <person name="La Roche J."/>
            <person name="Lindquist E."/>
            <person name="Lommer M."/>
            <person name="Martin-Jezequel V."/>
            <person name="Lopez P.J."/>
            <person name="Lucas S."/>
            <person name="Mangogna M."/>
            <person name="McGinnis K."/>
            <person name="Medlin L.K."/>
            <person name="Montsant A."/>
            <person name="Oudot-Le Secq M.P."/>
            <person name="Napoli C."/>
            <person name="Obornik M."/>
            <person name="Parker M.S."/>
            <person name="Petit J.L."/>
            <person name="Porcel B.M."/>
            <person name="Poulsen N."/>
            <person name="Robison M."/>
            <person name="Rychlewski L."/>
            <person name="Rynearson T.A."/>
            <person name="Schmutz J."/>
            <person name="Shapiro H."/>
            <person name="Siaut M."/>
            <person name="Stanley M."/>
            <person name="Sussman M.R."/>
            <person name="Taylor A.R."/>
            <person name="Vardi A."/>
            <person name="von Dassow P."/>
            <person name="Vyverman W."/>
            <person name="Willis A."/>
            <person name="Wyrwicz L.S."/>
            <person name="Rokhsar D.S."/>
            <person name="Weissenbach J."/>
            <person name="Armbrust E.V."/>
            <person name="Green B.R."/>
            <person name="Van de Peer Y."/>
            <person name="Grigoriev I.V."/>
        </authorList>
    </citation>
    <scope>NUCLEOTIDE SEQUENCE [LARGE SCALE GENOMIC DNA]</scope>
    <source>
        <strain evidence="3 4">CCMP1335</strain>
    </source>
</reference>
<feature type="domain" description="WRKY19-like zinc finger" evidence="2">
    <location>
        <begin position="277"/>
        <end position="298"/>
    </location>
</feature>
<feature type="compositionally biased region" description="Low complexity" evidence="1">
    <location>
        <begin position="59"/>
        <end position="68"/>
    </location>
</feature>
<proteinExistence type="predicted"/>
<dbReference type="AlphaFoldDB" id="B8CGH1"/>
<sequence length="351" mass="38013">MALSPYYPNPNGAASSSSAATFQSSAPQQYHDQHVEVDNSANFRHEEAPSTQDTTQDCANTNTSTSHTTAKHRHSFIDFDNTENYSYSEIDLLDINLFRYDAGTTTNTATAVHNAASSSLSDVLCTDNLVLGDENLLDDAMPFALAVDFCPPHQVNIEHKKSMSSMKEIVSHDPNGSGGTVQKASMMCFSSSQQQAHQGLYHLPPLVGTRKNPSSSNASPTITPIRRVCNKQGCTNRMVQGGSCISHGAKRRSCNIPGCTKKVKMQGRCSSHGPPRKRCEFDGCVKVAVKGGRCIAHGANKKRCSLDGCVKQAVTTGMCIAHYSEVNGVKFVSGKRKRRKTFVDDIAVDDC</sequence>
<dbReference type="HOGENOM" id="CLU_791075_0_0_1"/>
<name>B8CGH1_THAPS</name>
<dbReference type="InParanoid" id="B8CGH1"/>
<evidence type="ECO:0000256" key="1">
    <source>
        <dbReference type="SAM" id="MobiDB-lite"/>
    </source>
</evidence>
<keyword evidence="4" id="KW-1185">Reference proteome</keyword>
<accession>B8CGH1</accession>
<dbReference type="GeneID" id="7442687"/>
<protein>
    <recommendedName>
        <fullName evidence="2">WRKY19-like zinc finger domain-containing protein</fullName>
    </recommendedName>
</protein>
<feature type="region of interest" description="Disordered" evidence="1">
    <location>
        <begin position="46"/>
        <end position="71"/>
    </location>
</feature>
<feature type="region of interest" description="Disordered" evidence="1">
    <location>
        <begin position="1"/>
        <end position="32"/>
    </location>
</feature>
<feature type="compositionally biased region" description="Polar residues" evidence="1">
    <location>
        <begin position="49"/>
        <end position="58"/>
    </location>
</feature>
<evidence type="ECO:0000313" key="3">
    <source>
        <dbReference type="EMBL" id="EED87566.1"/>
    </source>
</evidence>
<reference evidence="3 4" key="1">
    <citation type="journal article" date="2004" name="Science">
        <title>The genome of the diatom Thalassiosira pseudonana: ecology, evolution, and metabolism.</title>
        <authorList>
            <person name="Armbrust E.V."/>
            <person name="Berges J.A."/>
            <person name="Bowler C."/>
            <person name="Green B.R."/>
            <person name="Martinez D."/>
            <person name="Putnam N.H."/>
            <person name="Zhou S."/>
            <person name="Allen A.E."/>
            <person name="Apt K.E."/>
            <person name="Bechner M."/>
            <person name="Brzezinski M.A."/>
            <person name="Chaal B.K."/>
            <person name="Chiovitti A."/>
            <person name="Davis A.K."/>
            <person name="Demarest M.S."/>
            <person name="Detter J.C."/>
            <person name="Glavina T."/>
            <person name="Goodstein D."/>
            <person name="Hadi M.Z."/>
            <person name="Hellsten U."/>
            <person name="Hildebrand M."/>
            <person name="Jenkins B.D."/>
            <person name="Jurka J."/>
            <person name="Kapitonov V.V."/>
            <person name="Kroger N."/>
            <person name="Lau W.W."/>
            <person name="Lane T.W."/>
            <person name="Larimer F.W."/>
            <person name="Lippmeier J.C."/>
            <person name="Lucas S."/>
            <person name="Medina M."/>
            <person name="Montsant A."/>
            <person name="Obornik M."/>
            <person name="Parker M.S."/>
            <person name="Palenik B."/>
            <person name="Pazour G.J."/>
            <person name="Richardson P.M."/>
            <person name="Rynearson T.A."/>
            <person name="Saito M.A."/>
            <person name="Schwartz D.C."/>
            <person name="Thamatrakoln K."/>
            <person name="Valentin K."/>
            <person name="Vardi A."/>
            <person name="Wilkerson F.P."/>
            <person name="Rokhsar D.S."/>
        </authorList>
    </citation>
    <scope>NUCLEOTIDE SEQUENCE [LARGE SCALE GENOMIC DNA]</scope>
    <source>
        <strain evidence="3 4">CCMP1335</strain>
    </source>
</reference>
<feature type="compositionally biased region" description="Low complexity" evidence="1">
    <location>
        <begin position="13"/>
        <end position="26"/>
    </location>
</feature>
<gene>
    <name evidence="3" type="ORF">THAPSDRAFT_25872</name>
</gene>
<organism evidence="3 4">
    <name type="scientific">Thalassiosira pseudonana</name>
    <name type="common">Marine diatom</name>
    <name type="synonym">Cyclotella nana</name>
    <dbReference type="NCBI Taxonomy" id="35128"/>
    <lineage>
        <taxon>Eukaryota</taxon>
        <taxon>Sar</taxon>
        <taxon>Stramenopiles</taxon>
        <taxon>Ochrophyta</taxon>
        <taxon>Bacillariophyta</taxon>
        <taxon>Coscinodiscophyceae</taxon>
        <taxon>Thalassiosirophycidae</taxon>
        <taxon>Thalassiosirales</taxon>
        <taxon>Thalassiosiraceae</taxon>
        <taxon>Thalassiosira</taxon>
    </lineage>
</organism>
<dbReference type="PANTHER" id="PTHR31827">
    <property type="entry name" value="EMB|CAB89363.1"/>
    <property type="match status" value="1"/>
</dbReference>